<dbReference type="Proteomes" id="UP001063166">
    <property type="component" value="Unassembled WGS sequence"/>
</dbReference>
<gene>
    <name evidence="1" type="ORF">LshimejAT787_1203190</name>
</gene>
<sequence length="78" mass="8506">MEDVQHDVEVVDFLNFDTVDNASPPKETTSTIRLSPAILDFIGTTVGKSPGTLLQRPVVQQPPVDDALPLTHYFVSSP</sequence>
<evidence type="ECO:0000313" key="2">
    <source>
        <dbReference type="Proteomes" id="UP001063166"/>
    </source>
</evidence>
<dbReference type="EMBL" id="BRPK01000012">
    <property type="protein sequence ID" value="GLB42870.1"/>
    <property type="molecule type" value="Genomic_DNA"/>
</dbReference>
<organism evidence="1 2">
    <name type="scientific">Lyophyllum shimeji</name>
    <name type="common">Hon-shimeji</name>
    <name type="synonym">Tricholoma shimeji</name>
    <dbReference type="NCBI Taxonomy" id="47721"/>
    <lineage>
        <taxon>Eukaryota</taxon>
        <taxon>Fungi</taxon>
        <taxon>Dikarya</taxon>
        <taxon>Basidiomycota</taxon>
        <taxon>Agaricomycotina</taxon>
        <taxon>Agaricomycetes</taxon>
        <taxon>Agaricomycetidae</taxon>
        <taxon>Agaricales</taxon>
        <taxon>Tricholomatineae</taxon>
        <taxon>Lyophyllaceae</taxon>
        <taxon>Lyophyllum</taxon>
    </lineage>
</organism>
<protein>
    <submittedName>
        <fullName evidence="1">Uncharacterized protein</fullName>
    </submittedName>
</protein>
<proteinExistence type="predicted"/>
<evidence type="ECO:0000313" key="1">
    <source>
        <dbReference type="EMBL" id="GLB42870.1"/>
    </source>
</evidence>
<accession>A0A9P3PU15</accession>
<name>A0A9P3PU15_LYOSH</name>
<comment type="caution">
    <text evidence="1">The sequence shown here is derived from an EMBL/GenBank/DDBJ whole genome shotgun (WGS) entry which is preliminary data.</text>
</comment>
<dbReference type="AlphaFoldDB" id="A0A9P3PU15"/>
<keyword evidence="2" id="KW-1185">Reference proteome</keyword>
<reference evidence="1" key="1">
    <citation type="submission" date="2022-07" db="EMBL/GenBank/DDBJ databases">
        <title>The genome of Lyophyllum shimeji provides insight into the initial evolution of ectomycorrhizal fungal genome.</title>
        <authorList>
            <person name="Kobayashi Y."/>
            <person name="Shibata T."/>
            <person name="Hirakawa H."/>
            <person name="Shigenobu S."/>
            <person name="Nishiyama T."/>
            <person name="Yamada A."/>
            <person name="Hasebe M."/>
            <person name="Kawaguchi M."/>
        </authorList>
    </citation>
    <scope>NUCLEOTIDE SEQUENCE</scope>
    <source>
        <strain evidence="1">AT787</strain>
    </source>
</reference>